<gene>
    <name evidence="1" type="ORF">PMAYCL1PPCAC_18525</name>
</gene>
<accession>A0AAN5I1Q4</accession>
<dbReference type="AlphaFoldDB" id="A0AAN5I1Q4"/>
<organism evidence="1 2">
    <name type="scientific">Pristionchus mayeri</name>
    <dbReference type="NCBI Taxonomy" id="1317129"/>
    <lineage>
        <taxon>Eukaryota</taxon>
        <taxon>Metazoa</taxon>
        <taxon>Ecdysozoa</taxon>
        <taxon>Nematoda</taxon>
        <taxon>Chromadorea</taxon>
        <taxon>Rhabditida</taxon>
        <taxon>Rhabditina</taxon>
        <taxon>Diplogasteromorpha</taxon>
        <taxon>Diplogasteroidea</taxon>
        <taxon>Neodiplogasteridae</taxon>
        <taxon>Pristionchus</taxon>
    </lineage>
</organism>
<feature type="non-terminal residue" evidence="1">
    <location>
        <position position="1"/>
    </location>
</feature>
<protein>
    <recommendedName>
        <fullName evidence="3">C6 domain-containing protein</fullName>
    </recommendedName>
</protein>
<evidence type="ECO:0008006" key="3">
    <source>
        <dbReference type="Google" id="ProtNLM"/>
    </source>
</evidence>
<dbReference type="EMBL" id="BTRK01000004">
    <property type="protein sequence ID" value="GMR48330.1"/>
    <property type="molecule type" value="Genomic_DNA"/>
</dbReference>
<sequence>IEREIREEWAELAIECPSMDPSLLLHLVCILSSSVLGCVPTRPTSTPSPLGRYPPVFHHARTYLPLDDLPLFNGSLLPQRETPSGGFEVSSNIVPSPDTLTQSLISALSSPLNRDPSLPPSTLRTLVQWLASLAPPHHSYTANDTVTNTTTLTQSANTTELLNGIMNDTALIPTTSNVIPGMPTTTVTTTTTTMAPTTTTTVAPTDCCPALTVTMSPIEFPDGNMVFTYNNDACRSTVSVSCSQTDPAFELYAAIVANGDNFLDYLPNSVTFPGTCNGGTWFMGSPPLAIVTLECRLTNPPTNP</sequence>
<evidence type="ECO:0000313" key="1">
    <source>
        <dbReference type="EMBL" id="GMR48330.1"/>
    </source>
</evidence>
<evidence type="ECO:0000313" key="2">
    <source>
        <dbReference type="Proteomes" id="UP001328107"/>
    </source>
</evidence>
<reference evidence="2" key="1">
    <citation type="submission" date="2022-10" db="EMBL/GenBank/DDBJ databases">
        <title>Genome assembly of Pristionchus species.</title>
        <authorList>
            <person name="Yoshida K."/>
            <person name="Sommer R.J."/>
        </authorList>
    </citation>
    <scope>NUCLEOTIDE SEQUENCE [LARGE SCALE GENOMIC DNA]</scope>
    <source>
        <strain evidence="2">RS5460</strain>
    </source>
</reference>
<proteinExistence type="predicted"/>
<name>A0AAN5I1Q4_9BILA</name>
<comment type="caution">
    <text evidence="1">The sequence shown here is derived from an EMBL/GenBank/DDBJ whole genome shotgun (WGS) entry which is preliminary data.</text>
</comment>
<dbReference type="Proteomes" id="UP001328107">
    <property type="component" value="Unassembled WGS sequence"/>
</dbReference>
<keyword evidence="2" id="KW-1185">Reference proteome</keyword>